<keyword evidence="3" id="KW-0378">Hydrolase</keyword>
<keyword evidence="4" id="KW-0106">Calcium</keyword>
<evidence type="ECO:0000256" key="3">
    <source>
        <dbReference type="ARBA" id="ARBA00022801"/>
    </source>
</evidence>
<comment type="caution">
    <text evidence="6">The sequence shown here is derived from an EMBL/GenBank/DDBJ whole genome shotgun (WGS) entry which is preliminary data.</text>
</comment>
<dbReference type="InterPro" id="IPR050738">
    <property type="entry name" value="Sulfatase"/>
</dbReference>
<dbReference type="Proteomes" id="UP001494902">
    <property type="component" value="Unassembled WGS sequence"/>
</dbReference>
<dbReference type="PANTHER" id="PTHR42693">
    <property type="entry name" value="ARYLSULFATASE FAMILY MEMBER"/>
    <property type="match status" value="1"/>
</dbReference>
<dbReference type="InterPro" id="IPR024607">
    <property type="entry name" value="Sulfatase_CS"/>
</dbReference>
<keyword evidence="7" id="KW-1185">Reference proteome</keyword>
<dbReference type="Pfam" id="PF00884">
    <property type="entry name" value="Sulfatase"/>
    <property type="match status" value="1"/>
</dbReference>
<dbReference type="PROSITE" id="PS00523">
    <property type="entry name" value="SULFATASE_1"/>
    <property type="match status" value="1"/>
</dbReference>
<sequence length="564" mass="61583">MTAPRAATGRPNILWISTHDINPHLSCYAGVHPGAEQARTPHLDRLASEGMRFDRAFAAAPVCGPSRSAIMTGCHPAAIGTMHMRTKAVLPPDVRLFTEYLREAGYHATNNRFTDFQTSVPASAFDDCSATAHWRDRPSTDTPFFAAFHGLVTHESQLYGDDDEFAARIPHVAPHERHDPAGVELPPYHPDTPAFRTAWARYHDLITEMDHQVGELLAQLDEDGLTDSTIVVFWSDHGLGMPRAKRWLNDSGLHVPLVVRWPGRVPAGSVHTDPVHLMDLAPTMLEVCGVDVPASMHGVPLLTRDGTVVEHPHDYVFAGRDRLIEIEDRSRSARDDRYRYVRHFHPDRSPMPHCEYTDALDTWRDLRRLASAEAAQRAVGEPRSLLTPGQRVVVAQHKPAAEELYDLAEDPHELHNLASDPAHGGTLARFRAAVEGWLEACGDLAEQDEDDLAASWRPWGRWEVVEPPAPGAGGALVSATPGARVVWTVDQPVDGAAAPNSAVEEAVGMPAQDGRHWLLLCAATPPPEDVPVWLKACRPGFRDSVEIVSGAPAGSAAAPSRGGG</sequence>
<accession>A0ABV1KHK3</accession>
<comment type="similarity">
    <text evidence="1">Belongs to the sulfatase family.</text>
</comment>
<dbReference type="PANTHER" id="PTHR42693:SF53">
    <property type="entry name" value="ENDO-4-O-SULFATASE"/>
    <property type="match status" value="1"/>
</dbReference>
<dbReference type="SUPFAM" id="SSF53649">
    <property type="entry name" value="Alkaline phosphatase-like"/>
    <property type="match status" value="1"/>
</dbReference>
<dbReference type="EMBL" id="JBEDNQ010000012">
    <property type="protein sequence ID" value="MEQ3553824.1"/>
    <property type="molecule type" value="Genomic_DNA"/>
</dbReference>
<dbReference type="Gene3D" id="3.40.720.10">
    <property type="entry name" value="Alkaline Phosphatase, subunit A"/>
    <property type="match status" value="1"/>
</dbReference>
<evidence type="ECO:0000313" key="7">
    <source>
        <dbReference type="Proteomes" id="UP001494902"/>
    </source>
</evidence>
<evidence type="ECO:0000259" key="5">
    <source>
        <dbReference type="Pfam" id="PF00884"/>
    </source>
</evidence>
<evidence type="ECO:0000256" key="1">
    <source>
        <dbReference type="ARBA" id="ARBA00008779"/>
    </source>
</evidence>
<feature type="domain" description="Sulfatase N-terminal" evidence="5">
    <location>
        <begin position="11"/>
        <end position="290"/>
    </location>
</feature>
<gene>
    <name evidence="6" type="ORF">WIS52_25395</name>
</gene>
<evidence type="ECO:0000256" key="2">
    <source>
        <dbReference type="ARBA" id="ARBA00022723"/>
    </source>
</evidence>
<organism evidence="6 7">
    <name type="scientific">Pseudonocardia nematodicida</name>
    <dbReference type="NCBI Taxonomy" id="1206997"/>
    <lineage>
        <taxon>Bacteria</taxon>
        <taxon>Bacillati</taxon>
        <taxon>Actinomycetota</taxon>
        <taxon>Actinomycetes</taxon>
        <taxon>Pseudonocardiales</taxon>
        <taxon>Pseudonocardiaceae</taxon>
        <taxon>Pseudonocardia</taxon>
    </lineage>
</organism>
<reference evidence="6 7" key="1">
    <citation type="submission" date="2024-03" db="EMBL/GenBank/DDBJ databases">
        <title>Draft genome sequence of Pseudonocardia nematodicida JCM 31783.</title>
        <authorList>
            <person name="Butdee W."/>
            <person name="Duangmal K."/>
        </authorList>
    </citation>
    <scope>NUCLEOTIDE SEQUENCE [LARGE SCALE GENOMIC DNA]</scope>
    <source>
        <strain evidence="6 7">JCM 31783</strain>
    </source>
</reference>
<protein>
    <submittedName>
        <fullName evidence="6">Sulfatase</fullName>
    </submittedName>
</protein>
<evidence type="ECO:0000256" key="4">
    <source>
        <dbReference type="ARBA" id="ARBA00022837"/>
    </source>
</evidence>
<dbReference type="CDD" id="cd16027">
    <property type="entry name" value="SGSH"/>
    <property type="match status" value="1"/>
</dbReference>
<proteinExistence type="inferred from homology"/>
<evidence type="ECO:0000313" key="6">
    <source>
        <dbReference type="EMBL" id="MEQ3553824.1"/>
    </source>
</evidence>
<keyword evidence="2" id="KW-0479">Metal-binding</keyword>
<dbReference type="RefSeq" id="WP_349300899.1">
    <property type="nucleotide sequence ID" value="NZ_JBEDNQ010000012.1"/>
</dbReference>
<name>A0ABV1KHK3_9PSEU</name>
<dbReference type="InterPro" id="IPR000917">
    <property type="entry name" value="Sulfatase_N"/>
</dbReference>
<dbReference type="InterPro" id="IPR017850">
    <property type="entry name" value="Alkaline_phosphatase_core_sf"/>
</dbReference>